<dbReference type="EMBL" id="JBGORX010000001">
    <property type="protein sequence ID" value="MFJ1267939.1"/>
    <property type="molecule type" value="Genomic_DNA"/>
</dbReference>
<reference evidence="1 2" key="1">
    <citation type="submission" date="2024-08" db="EMBL/GenBank/DDBJ databases">
        <title>Draft Genome Sequence of Legionella lytica strain DSB2004, Isolated From a Fire Sprinkler System.</title>
        <authorList>
            <person name="Everhart A.D."/>
            <person name="Kidane D.T."/>
            <person name="Farone A.L."/>
            <person name="Farone M.B."/>
        </authorList>
    </citation>
    <scope>NUCLEOTIDE SEQUENCE [LARGE SCALE GENOMIC DNA]</scope>
    <source>
        <strain evidence="1 2">DSB2004</strain>
    </source>
</reference>
<evidence type="ECO:0000313" key="2">
    <source>
        <dbReference type="Proteomes" id="UP001615550"/>
    </source>
</evidence>
<keyword evidence="2" id="KW-1185">Reference proteome</keyword>
<dbReference type="Proteomes" id="UP001615550">
    <property type="component" value="Unassembled WGS sequence"/>
</dbReference>
<comment type="caution">
    <text evidence="1">The sequence shown here is derived from an EMBL/GenBank/DDBJ whole genome shotgun (WGS) entry which is preliminary data.</text>
</comment>
<name>A0ABW8D5I9_9GAMM</name>
<dbReference type="RefSeq" id="WP_400187228.1">
    <property type="nucleotide sequence ID" value="NZ_JBGORX010000001.1"/>
</dbReference>
<evidence type="ECO:0000313" key="1">
    <source>
        <dbReference type="EMBL" id="MFJ1267939.1"/>
    </source>
</evidence>
<accession>A0ABW8D5I9</accession>
<proteinExistence type="predicted"/>
<protein>
    <submittedName>
        <fullName evidence="1">DUF4272 domain-containing protein</fullName>
    </submittedName>
</protein>
<gene>
    <name evidence="1" type="ORF">ACD661_05115</name>
</gene>
<organism evidence="1 2">
    <name type="scientific">Legionella lytica</name>
    <dbReference type="NCBI Taxonomy" id="96232"/>
    <lineage>
        <taxon>Bacteria</taxon>
        <taxon>Pseudomonadati</taxon>
        <taxon>Pseudomonadota</taxon>
        <taxon>Gammaproteobacteria</taxon>
        <taxon>Legionellales</taxon>
        <taxon>Legionellaceae</taxon>
        <taxon>Legionella</taxon>
    </lineage>
</organism>
<dbReference type="Pfam" id="PF14094">
    <property type="entry name" value="DUF4272"/>
    <property type="match status" value="1"/>
</dbReference>
<sequence length="84" mass="10265">MEISKPQPQPSVSEDGAKYINCMQLRSYSELYEMCDLYYRLHWWVHHHQNDIPNDFFVRILLRRKALEWVLDCETEWDEVDLSC</sequence>
<dbReference type="InterPro" id="IPR025368">
    <property type="entry name" value="DUF4272"/>
</dbReference>